<protein>
    <submittedName>
        <fullName evidence="9">Scavenger receptor class member 2</fullName>
    </submittedName>
</protein>
<evidence type="ECO:0000313" key="10">
    <source>
        <dbReference type="Proteomes" id="UP000019335"/>
    </source>
</evidence>
<keyword evidence="10" id="KW-1185">Reference proteome</keyword>
<organism evidence="9 10">
    <name type="scientific">Nannochloropsis gaditana</name>
    <dbReference type="NCBI Taxonomy" id="72520"/>
    <lineage>
        <taxon>Eukaryota</taxon>
        <taxon>Sar</taxon>
        <taxon>Stramenopiles</taxon>
        <taxon>Ochrophyta</taxon>
        <taxon>Eustigmatophyceae</taxon>
        <taxon>Eustigmatales</taxon>
        <taxon>Monodopsidaceae</taxon>
        <taxon>Nannochloropsis</taxon>
    </lineage>
</organism>
<dbReference type="GO" id="GO:0016020">
    <property type="term" value="C:membrane"/>
    <property type="evidence" value="ECO:0007669"/>
    <property type="project" value="UniProtKB-SubCell"/>
</dbReference>
<keyword evidence="6" id="KW-0325">Glycoprotein</keyword>
<sequence length="424" mass="46209">MASGHSEADEAWQKPEESRRQQDEILARALTLPPDDDSQMGADDMSSGIRGHREDSIASDTSSLDPSDSARGYRHASSSDIEAAMSERPSTMSYSSSMTSSAAYPPTPISYPAAAMAGTAPLRDRSESRLSATTTPPPSRRVTVSRWTRNIGLLLLAIGLVALGSAIVSHTYLPEWRDKRALESLVVDSPDHPNYAAWVNHASPSSAGRGEGDSPTYQRFYFFHLVNSKGFLQGKKPFYLEKGPYTFRQTKKKVDVNFSEKGTLVSYVTLVQNKYSPEQSGKDVALSDTVTMLNLAYATAVATFGSESNLLRYGSRRALMEIERAWESTFLPTLKERAVAATAVKTLALIDEALTKLNYQEDGTAIRWGGGCASAGMVQQCGFEKAAFLKAMIGKERKEDAELYHMCLDTGLGSEPGQVGRAMI</sequence>
<keyword evidence="4 8" id="KW-1133">Transmembrane helix</keyword>
<dbReference type="InterPro" id="IPR002159">
    <property type="entry name" value="CD36_fam"/>
</dbReference>
<comment type="subcellular location">
    <subcellularLocation>
        <location evidence="1">Membrane</location>
    </subcellularLocation>
</comment>
<feature type="compositionally biased region" description="Low complexity" evidence="7">
    <location>
        <begin position="129"/>
        <end position="141"/>
    </location>
</feature>
<dbReference type="Pfam" id="PF01130">
    <property type="entry name" value="CD36"/>
    <property type="match status" value="1"/>
</dbReference>
<evidence type="ECO:0000256" key="2">
    <source>
        <dbReference type="ARBA" id="ARBA00010532"/>
    </source>
</evidence>
<comment type="similarity">
    <text evidence="2">Belongs to the CD36 family.</text>
</comment>
<name>W7TFB2_9STRA</name>
<dbReference type="OrthoDB" id="195015at2759"/>
<dbReference type="Proteomes" id="UP000019335">
    <property type="component" value="Chromosome 12"/>
</dbReference>
<dbReference type="GO" id="GO:0005044">
    <property type="term" value="F:scavenger receptor activity"/>
    <property type="evidence" value="ECO:0007669"/>
    <property type="project" value="TreeGrafter"/>
</dbReference>
<dbReference type="GO" id="GO:0005737">
    <property type="term" value="C:cytoplasm"/>
    <property type="evidence" value="ECO:0007669"/>
    <property type="project" value="TreeGrafter"/>
</dbReference>
<keyword evidence="9" id="KW-0675">Receptor</keyword>
<evidence type="ECO:0000256" key="4">
    <source>
        <dbReference type="ARBA" id="ARBA00022989"/>
    </source>
</evidence>
<dbReference type="PANTHER" id="PTHR11923">
    <property type="entry name" value="SCAVENGER RECEPTOR CLASS B TYPE-1 SR-B1"/>
    <property type="match status" value="1"/>
</dbReference>
<evidence type="ECO:0000256" key="5">
    <source>
        <dbReference type="ARBA" id="ARBA00023136"/>
    </source>
</evidence>
<feature type="transmembrane region" description="Helical" evidence="8">
    <location>
        <begin position="151"/>
        <end position="173"/>
    </location>
</feature>
<dbReference type="PANTHER" id="PTHR11923:SF51">
    <property type="entry name" value="LYSOSOME MEMBRANE PROTEIN 2"/>
    <property type="match status" value="1"/>
</dbReference>
<evidence type="ECO:0000256" key="3">
    <source>
        <dbReference type="ARBA" id="ARBA00022692"/>
    </source>
</evidence>
<evidence type="ECO:0000256" key="6">
    <source>
        <dbReference type="ARBA" id="ARBA00023180"/>
    </source>
</evidence>
<evidence type="ECO:0000256" key="1">
    <source>
        <dbReference type="ARBA" id="ARBA00004370"/>
    </source>
</evidence>
<feature type="compositionally biased region" description="Basic and acidic residues" evidence="7">
    <location>
        <begin position="1"/>
        <end position="26"/>
    </location>
</feature>
<gene>
    <name evidence="9" type="ORF">Naga_100322g7</name>
</gene>
<comment type="caution">
    <text evidence="9">The sequence shown here is derived from an EMBL/GenBank/DDBJ whole genome shotgun (WGS) entry which is preliminary data.</text>
</comment>
<accession>W7TFB2</accession>
<evidence type="ECO:0000256" key="8">
    <source>
        <dbReference type="SAM" id="Phobius"/>
    </source>
</evidence>
<feature type="region of interest" description="Disordered" evidence="7">
    <location>
        <begin position="120"/>
        <end position="141"/>
    </location>
</feature>
<dbReference type="AlphaFoldDB" id="W7TFB2"/>
<keyword evidence="5 8" id="KW-0472">Membrane</keyword>
<feature type="region of interest" description="Disordered" evidence="7">
    <location>
        <begin position="1"/>
        <end position="93"/>
    </location>
</feature>
<evidence type="ECO:0000313" key="9">
    <source>
        <dbReference type="EMBL" id="EWM24842.1"/>
    </source>
</evidence>
<evidence type="ECO:0000256" key="7">
    <source>
        <dbReference type="SAM" id="MobiDB-lite"/>
    </source>
</evidence>
<keyword evidence="3 8" id="KW-0812">Transmembrane</keyword>
<dbReference type="EMBL" id="AZIL01001097">
    <property type="protein sequence ID" value="EWM24842.1"/>
    <property type="molecule type" value="Genomic_DNA"/>
</dbReference>
<proteinExistence type="inferred from homology"/>
<reference evidence="9 10" key="1">
    <citation type="journal article" date="2014" name="Mol. Plant">
        <title>Chromosome Scale Genome Assembly and Transcriptome Profiling of Nannochloropsis gaditana in Nitrogen Depletion.</title>
        <authorList>
            <person name="Corteggiani Carpinelli E."/>
            <person name="Telatin A."/>
            <person name="Vitulo N."/>
            <person name="Forcato C."/>
            <person name="D'Angelo M."/>
            <person name="Schiavon R."/>
            <person name="Vezzi A."/>
            <person name="Giacometti G.M."/>
            <person name="Morosinotto T."/>
            <person name="Valle G."/>
        </authorList>
    </citation>
    <scope>NUCLEOTIDE SEQUENCE [LARGE SCALE GENOMIC DNA]</scope>
    <source>
        <strain evidence="9 10">B-31</strain>
    </source>
</reference>